<organism evidence="5 6">
    <name type="scientific">Saccharopolyspora cebuensis</name>
    <dbReference type="NCBI Taxonomy" id="418759"/>
    <lineage>
        <taxon>Bacteria</taxon>
        <taxon>Bacillati</taxon>
        <taxon>Actinomycetota</taxon>
        <taxon>Actinomycetes</taxon>
        <taxon>Pseudonocardiales</taxon>
        <taxon>Pseudonocardiaceae</taxon>
        <taxon>Saccharopolyspora</taxon>
    </lineage>
</organism>
<dbReference type="PROSITE" id="PS00894">
    <property type="entry name" value="HTH_DEOR_1"/>
    <property type="match status" value="1"/>
</dbReference>
<dbReference type="SMART" id="SM00420">
    <property type="entry name" value="HTH_DEOR"/>
    <property type="match status" value="1"/>
</dbReference>
<dbReference type="Pfam" id="PF00455">
    <property type="entry name" value="DeoRC"/>
    <property type="match status" value="1"/>
</dbReference>
<dbReference type="InterPro" id="IPR036388">
    <property type="entry name" value="WH-like_DNA-bd_sf"/>
</dbReference>
<dbReference type="PANTHER" id="PTHR30363:SF44">
    <property type="entry name" value="AGA OPERON TRANSCRIPTIONAL REPRESSOR-RELATED"/>
    <property type="match status" value="1"/>
</dbReference>
<dbReference type="Proteomes" id="UP001564626">
    <property type="component" value="Unassembled WGS sequence"/>
</dbReference>
<dbReference type="SMART" id="SM01134">
    <property type="entry name" value="DeoRC"/>
    <property type="match status" value="1"/>
</dbReference>
<evidence type="ECO:0000313" key="5">
    <source>
        <dbReference type="EMBL" id="MEY8039636.1"/>
    </source>
</evidence>
<proteinExistence type="predicted"/>
<dbReference type="InterPro" id="IPR018356">
    <property type="entry name" value="Tscrpt_reg_HTH_DeoR_CS"/>
</dbReference>
<dbReference type="SUPFAM" id="SSF100950">
    <property type="entry name" value="NagB/RpiA/CoA transferase-like"/>
    <property type="match status" value="1"/>
</dbReference>
<protein>
    <submittedName>
        <fullName evidence="5">DeoR/GlpR family DNA-binding transcription regulator</fullName>
    </submittedName>
</protein>
<sequence length="260" mass="28018">MADDAPVNRQERREAIRREVMASGYVRIEQLADEHGVSGMTVHRDLDVLERQGWLRKVRGGATSTPTALLETSVRARSADAAAEKAAVAEHALRHVESGQVVALDDSTSALAVAERLSPLGPLTIVTNFLSVVNLLSGEPGLHLIGLGGDYHPTYDAFLGLHTADMARSMRSDVLFMSTTAVVAGHCLHRSQETIQVKRALMETTAKKVLLLDRTKFDRRAVHELAPLTAFDVVVVDAGTDAGTVGRLRDEGVRIEVAAG</sequence>
<gene>
    <name evidence="5" type="ORF">AB8O55_09535</name>
</gene>
<comment type="caution">
    <text evidence="5">The sequence shown here is derived from an EMBL/GenBank/DDBJ whole genome shotgun (WGS) entry which is preliminary data.</text>
</comment>
<dbReference type="RefSeq" id="WP_345358467.1">
    <property type="nucleotide sequence ID" value="NZ_BAABII010000003.1"/>
</dbReference>
<dbReference type="PANTHER" id="PTHR30363">
    <property type="entry name" value="HTH-TYPE TRANSCRIPTIONAL REGULATOR SRLR-RELATED"/>
    <property type="match status" value="1"/>
</dbReference>
<evidence type="ECO:0000256" key="1">
    <source>
        <dbReference type="ARBA" id="ARBA00023015"/>
    </source>
</evidence>
<dbReference type="PROSITE" id="PS51000">
    <property type="entry name" value="HTH_DEOR_2"/>
    <property type="match status" value="1"/>
</dbReference>
<keyword evidence="3" id="KW-0804">Transcription</keyword>
<evidence type="ECO:0000313" key="6">
    <source>
        <dbReference type="Proteomes" id="UP001564626"/>
    </source>
</evidence>
<evidence type="ECO:0000259" key="4">
    <source>
        <dbReference type="PROSITE" id="PS51000"/>
    </source>
</evidence>
<dbReference type="InterPro" id="IPR036390">
    <property type="entry name" value="WH_DNA-bd_sf"/>
</dbReference>
<dbReference type="SUPFAM" id="SSF46785">
    <property type="entry name" value="Winged helix' DNA-binding domain"/>
    <property type="match status" value="1"/>
</dbReference>
<name>A0ABV4CF61_9PSEU</name>
<dbReference type="PRINTS" id="PR00037">
    <property type="entry name" value="HTHLACR"/>
</dbReference>
<dbReference type="InterPro" id="IPR014036">
    <property type="entry name" value="DeoR-like_C"/>
</dbReference>
<evidence type="ECO:0000256" key="2">
    <source>
        <dbReference type="ARBA" id="ARBA00023125"/>
    </source>
</evidence>
<dbReference type="InterPro" id="IPR037171">
    <property type="entry name" value="NagB/RpiA_transferase-like"/>
</dbReference>
<dbReference type="Pfam" id="PF08220">
    <property type="entry name" value="HTH_DeoR"/>
    <property type="match status" value="1"/>
</dbReference>
<dbReference type="InterPro" id="IPR001034">
    <property type="entry name" value="DeoR_HTH"/>
</dbReference>
<dbReference type="EMBL" id="JBGEHV010000013">
    <property type="protein sequence ID" value="MEY8039636.1"/>
    <property type="molecule type" value="Genomic_DNA"/>
</dbReference>
<keyword evidence="2 5" id="KW-0238">DNA-binding</keyword>
<keyword evidence="1" id="KW-0805">Transcription regulation</keyword>
<reference evidence="5 6" key="1">
    <citation type="submission" date="2024-08" db="EMBL/GenBank/DDBJ databases">
        <title>Genome mining of Saccharopolyspora cebuensis PGLac3 from Nigerian medicinal plant.</title>
        <authorList>
            <person name="Ezeobiora C.E."/>
            <person name="Igbokwe N.H."/>
            <person name="Amin D.H."/>
            <person name="Mendie U.E."/>
        </authorList>
    </citation>
    <scope>NUCLEOTIDE SEQUENCE [LARGE SCALE GENOMIC DNA]</scope>
    <source>
        <strain evidence="5 6">PGLac3</strain>
    </source>
</reference>
<accession>A0ABV4CF61</accession>
<feature type="domain" description="HTH deoR-type" evidence="4">
    <location>
        <begin position="9"/>
        <end position="64"/>
    </location>
</feature>
<dbReference type="GO" id="GO:0003677">
    <property type="term" value="F:DNA binding"/>
    <property type="evidence" value="ECO:0007669"/>
    <property type="project" value="UniProtKB-KW"/>
</dbReference>
<keyword evidence="6" id="KW-1185">Reference proteome</keyword>
<dbReference type="InterPro" id="IPR050313">
    <property type="entry name" value="Carb_Metab_HTH_regulators"/>
</dbReference>
<dbReference type="Gene3D" id="1.10.10.10">
    <property type="entry name" value="Winged helix-like DNA-binding domain superfamily/Winged helix DNA-binding domain"/>
    <property type="match status" value="1"/>
</dbReference>
<evidence type="ECO:0000256" key="3">
    <source>
        <dbReference type="ARBA" id="ARBA00023163"/>
    </source>
</evidence>